<evidence type="ECO:0000313" key="12">
    <source>
        <dbReference type="RefSeq" id="XP_016929151.3"/>
    </source>
</evidence>
<keyword evidence="4" id="KW-0808">Transferase</keyword>
<dbReference type="AlphaFoldDB" id="A0AB39Z679"/>
<dbReference type="GeneID" id="108009361"/>
<keyword evidence="7 10" id="KW-1133">Transmembrane helix</keyword>
<dbReference type="PANTHER" id="PTHR11214:SF314">
    <property type="entry name" value="HEXOSYLTRANSFERASE"/>
    <property type="match status" value="1"/>
</dbReference>
<name>A0AB39Z679_DROSZ</name>
<dbReference type="EC" id="2.4.1.-" evidence="10"/>
<accession>A0AB39Z679</accession>
<reference evidence="12" key="1">
    <citation type="submission" date="2025-08" db="UniProtKB">
        <authorList>
            <consortium name="RefSeq"/>
        </authorList>
    </citation>
    <scope>IDENTIFICATION</scope>
</reference>
<feature type="transmembrane region" description="Helical" evidence="10">
    <location>
        <begin position="21"/>
        <end position="39"/>
    </location>
</feature>
<organism evidence="11 12">
    <name type="scientific">Drosophila suzukii</name>
    <name type="common">Spotted-wing drosophila fruit fly</name>
    <dbReference type="NCBI Taxonomy" id="28584"/>
    <lineage>
        <taxon>Eukaryota</taxon>
        <taxon>Metazoa</taxon>
        <taxon>Ecdysozoa</taxon>
        <taxon>Arthropoda</taxon>
        <taxon>Hexapoda</taxon>
        <taxon>Insecta</taxon>
        <taxon>Pterygota</taxon>
        <taxon>Neoptera</taxon>
        <taxon>Endopterygota</taxon>
        <taxon>Diptera</taxon>
        <taxon>Brachycera</taxon>
        <taxon>Muscomorpha</taxon>
        <taxon>Ephydroidea</taxon>
        <taxon>Drosophilidae</taxon>
        <taxon>Drosophila</taxon>
        <taxon>Sophophora</taxon>
    </lineage>
</organism>
<dbReference type="Pfam" id="PF01762">
    <property type="entry name" value="Galactosyl_T"/>
    <property type="match status" value="1"/>
</dbReference>
<evidence type="ECO:0000313" key="11">
    <source>
        <dbReference type="Proteomes" id="UP001652628"/>
    </source>
</evidence>
<evidence type="ECO:0000256" key="3">
    <source>
        <dbReference type="ARBA" id="ARBA00022676"/>
    </source>
</evidence>
<evidence type="ECO:0000256" key="8">
    <source>
        <dbReference type="ARBA" id="ARBA00023034"/>
    </source>
</evidence>
<dbReference type="GO" id="GO:0000139">
    <property type="term" value="C:Golgi membrane"/>
    <property type="evidence" value="ECO:0007669"/>
    <property type="project" value="UniProtKB-SubCell"/>
</dbReference>
<comment type="similarity">
    <text evidence="2 10">Belongs to the glycosyltransferase 31 family.</text>
</comment>
<evidence type="ECO:0000256" key="5">
    <source>
        <dbReference type="ARBA" id="ARBA00022692"/>
    </source>
</evidence>
<gene>
    <name evidence="12" type="primary">LOC108009361</name>
</gene>
<keyword evidence="3 10" id="KW-0328">Glycosyltransferase</keyword>
<keyword evidence="11" id="KW-1185">Reference proteome</keyword>
<sequence>MGLLQRLRLHLPRIWRLTRRYKFVLIIIFVLFCIYRNQIVKYVDNSDRKAELPGWEREKPVKIGYYLDQRTNTALIVPQDLCKRKTFLVIAVCSSLDHFVQRKTIRETWGNTKEFNYGVFMKLHAHLVGKYLPIMKDRIKLYADYLSVLEHSLTATVRIVFIVGKSQHDSMREKLFREANQHNDIIQENFIDSYHNLTLKSVMALKHISQSCAKTAAFFMKCDDDSFVNVPNLLHFLLGGTIPLYKDTVGYHFRTTYKVLSPWNRLRASNEVMYGHKFCNMKANYDVRSPWYMPQYMFRGAKYPKYLSGTGYLLSIDVVQQLYDQAINTSLVHLEDVFVTGICAEKAGIQRRHYALFNYVHGKPLCIFKGTISLHPVPEHQMLKAWSFVSNYSVKCPPPDKLFIKSQITKKSHC</sequence>
<comment type="subcellular location">
    <subcellularLocation>
        <location evidence="1 10">Golgi apparatus membrane</location>
        <topology evidence="1 10">Single-pass type II membrane protein</topology>
    </subcellularLocation>
</comment>
<dbReference type="GO" id="GO:0006493">
    <property type="term" value="P:protein O-linked glycosylation"/>
    <property type="evidence" value="ECO:0007669"/>
    <property type="project" value="TreeGrafter"/>
</dbReference>
<evidence type="ECO:0000256" key="10">
    <source>
        <dbReference type="RuleBase" id="RU363063"/>
    </source>
</evidence>
<protein>
    <recommendedName>
        <fullName evidence="10">Hexosyltransferase</fullName>
        <ecNumber evidence="10">2.4.1.-</ecNumber>
    </recommendedName>
</protein>
<evidence type="ECO:0000256" key="4">
    <source>
        <dbReference type="ARBA" id="ARBA00022679"/>
    </source>
</evidence>
<evidence type="ECO:0000256" key="2">
    <source>
        <dbReference type="ARBA" id="ARBA00008661"/>
    </source>
</evidence>
<keyword evidence="6 10" id="KW-0735">Signal-anchor</keyword>
<proteinExistence type="inferred from homology"/>
<evidence type="ECO:0000256" key="7">
    <source>
        <dbReference type="ARBA" id="ARBA00022989"/>
    </source>
</evidence>
<dbReference type="Gene3D" id="3.90.550.50">
    <property type="match status" value="1"/>
</dbReference>
<evidence type="ECO:0000256" key="6">
    <source>
        <dbReference type="ARBA" id="ARBA00022968"/>
    </source>
</evidence>
<evidence type="ECO:0000256" key="1">
    <source>
        <dbReference type="ARBA" id="ARBA00004323"/>
    </source>
</evidence>
<dbReference type="InterPro" id="IPR002659">
    <property type="entry name" value="Glyco_trans_31"/>
</dbReference>
<dbReference type="GO" id="GO:0016758">
    <property type="term" value="F:hexosyltransferase activity"/>
    <property type="evidence" value="ECO:0007669"/>
    <property type="project" value="InterPro"/>
</dbReference>
<dbReference type="Proteomes" id="UP001652628">
    <property type="component" value="Chromosome 2R"/>
</dbReference>
<evidence type="ECO:0000256" key="9">
    <source>
        <dbReference type="ARBA" id="ARBA00023136"/>
    </source>
</evidence>
<dbReference type="PANTHER" id="PTHR11214">
    <property type="entry name" value="BETA-1,3-N-ACETYLGLUCOSAMINYLTRANSFERASE"/>
    <property type="match status" value="1"/>
</dbReference>
<keyword evidence="8 10" id="KW-0333">Golgi apparatus</keyword>
<keyword evidence="5 10" id="KW-0812">Transmembrane</keyword>
<keyword evidence="9 10" id="KW-0472">Membrane</keyword>
<dbReference type="RefSeq" id="XP_016929151.3">
    <property type="nucleotide sequence ID" value="XM_017073662.4"/>
</dbReference>